<keyword evidence="3" id="KW-1185">Reference proteome</keyword>
<evidence type="ECO:0008006" key="4">
    <source>
        <dbReference type="Google" id="ProtNLM"/>
    </source>
</evidence>
<evidence type="ECO:0000313" key="2">
    <source>
        <dbReference type="Ensembl" id="ENSGMOP00000065071.1"/>
    </source>
</evidence>
<evidence type="ECO:0000313" key="3">
    <source>
        <dbReference type="Proteomes" id="UP000694546"/>
    </source>
</evidence>
<dbReference type="PANTHER" id="PTHR16039">
    <property type="entry name" value="HAUS AUGMIN-LIKE COMPLEX SUBUNIT 2"/>
    <property type="match status" value="1"/>
</dbReference>
<dbReference type="GO" id="GO:0051225">
    <property type="term" value="P:spindle assembly"/>
    <property type="evidence" value="ECO:0007669"/>
    <property type="project" value="InterPro"/>
</dbReference>
<dbReference type="PROSITE" id="PS51257">
    <property type="entry name" value="PROKAR_LIPOPROTEIN"/>
    <property type="match status" value="1"/>
</dbReference>
<dbReference type="Proteomes" id="UP000694546">
    <property type="component" value="Chromosome 5"/>
</dbReference>
<dbReference type="Pfam" id="PF15003">
    <property type="entry name" value="HAUS2"/>
    <property type="match status" value="1"/>
</dbReference>
<reference evidence="2" key="2">
    <citation type="submission" date="2025-09" db="UniProtKB">
        <authorList>
            <consortium name="Ensembl"/>
        </authorList>
    </citation>
    <scope>IDENTIFICATION</scope>
</reference>
<name>A0A8C5CRE0_GADMO</name>
<dbReference type="GO" id="GO:0070652">
    <property type="term" value="C:HAUS complex"/>
    <property type="evidence" value="ECO:0007669"/>
    <property type="project" value="InterPro"/>
</dbReference>
<dbReference type="GO" id="GO:0005813">
    <property type="term" value="C:centrosome"/>
    <property type="evidence" value="ECO:0007669"/>
    <property type="project" value="TreeGrafter"/>
</dbReference>
<dbReference type="PRINTS" id="PR02088">
    <property type="entry name" value="HAUSAUGMINL2"/>
</dbReference>
<protein>
    <recommendedName>
        <fullName evidence="4">HAUS augmin-like complex subunit 2</fullName>
    </recommendedName>
</protein>
<dbReference type="GeneTree" id="ENSGT00390000004927"/>
<dbReference type="InterPro" id="IPR028346">
    <property type="entry name" value="HAUS2"/>
</dbReference>
<dbReference type="GO" id="GO:0007098">
    <property type="term" value="P:centrosome cycle"/>
    <property type="evidence" value="ECO:0007669"/>
    <property type="project" value="InterPro"/>
</dbReference>
<proteinExistence type="predicted"/>
<sequence>MDPWERSPFSITPAGSFLSSCVAKGIWTQEEFDSAPRESHAFSPRLQAAEQHIRAKRELAQLRLEAELLSLEKESADVTHKFYLTRRFRDLQVFASHLQDLLKEQSSLSQRLMKPFCQTSLPMEAHLHRYVVELIQMVLDFIESLERHVTTLRALPSLPDSVAKLVSTKTTSPTILHTHHSDVNNDLQCTSVLEVPTLHRVLSDFRHTKFPATLYLQNG</sequence>
<keyword evidence="1" id="KW-0175">Coiled coil</keyword>
<evidence type="ECO:0000256" key="1">
    <source>
        <dbReference type="SAM" id="Coils"/>
    </source>
</evidence>
<dbReference type="PANTHER" id="PTHR16039:SF1">
    <property type="entry name" value="HAUS AUGMIN-LIKE COMPLEX SUBUNIT 2"/>
    <property type="match status" value="1"/>
</dbReference>
<dbReference type="AlphaFoldDB" id="A0A8C5CRE0"/>
<dbReference type="InterPro" id="IPR026242">
    <property type="entry name" value="HAUS2_metazoa"/>
</dbReference>
<dbReference type="Ensembl" id="ENSGMOT00000048337.1">
    <property type="protein sequence ID" value="ENSGMOP00000065071.1"/>
    <property type="gene ID" value="ENSGMOG00000006507.2"/>
</dbReference>
<dbReference type="GO" id="GO:1990498">
    <property type="term" value="C:mitotic spindle microtubule"/>
    <property type="evidence" value="ECO:0007669"/>
    <property type="project" value="TreeGrafter"/>
</dbReference>
<dbReference type="GO" id="GO:0007020">
    <property type="term" value="P:microtubule nucleation"/>
    <property type="evidence" value="ECO:0007669"/>
    <property type="project" value="TreeGrafter"/>
</dbReference>
<organism evidence="2 3">
    <name type="scientific">Gadus morhua</name>
    <name type="common">Atlantic cod</name>
    <dbReference type="NCBI Taxonomy" id="8049"/>
    <lineage>
        <taxon>Eukaryota</taxon>
        <taxon>Metazoa</taxon>
        <taxon>Chordata</taxon>
        <taxon>Craniata</taxon>
        <taxon>Vertebrata</taxon>
        <taxon>Euteleostomi</taxon>
        <taxon>Actinopterygii</taxon>
        <taxon>Neopterygii</taxon>
        <taxon>Teleostei</taxon>
        <taxon>Neoteleostei</taxon>
        <taxon>Acanthomorphata</taxon>
        <taxon>Zeiogadaria</taxon>
        <taxon>Gadariae</taxon>
        <taxon>Gadiformes</taxon>
        <taxon>Gadoidei</taxon>
        <taxon>Gadidae</taxon>
        <taxon>Gadus</taxon>
    </lineage>
</organism>
<feature type="coiled-coil region" evidence="1">
    <location>
        <begin position="45"/>
        <end position="72"/>
    </location>
</feature>
<accession>A0A8C5CRE0</accession>
<reference evidence="2" key="1">
    <citation type="submission" date="2025-08" db="UniProtKB">
        <authorList>
            <consortium name="Ensembl"/>
        </authorList>
    </citation>
    <scope>IDENTIFICATION</scope>
</reference>